<protein>
    <submittedName>
        <fullName evidence="5">Glycogen debranching enzyme GlgX</fullName>
    </submittedName>
</protein>
<dbReference type="AlphaFoldDB" id="A0A5R9Q6W2"/>
<dbReference type="Gene3D" id="2.60.40.1180">
    <property type="entry name" value="Golgi alpha-mannosidase II"/>
    <property type="match status" value="1"/>
</dbReference>
<proteinExistence type="inferred from homology"/>
<dbReference type="InterPro" id="IPR014756">
    <property type="entry name" value="Ig_E-set"/>
</dbReference>
<dbReference type="SMART" id="SM00642">
    <property type="entry name" value="Aamy"/>
    <property type="match status" value="1"/>
</dbReference>
<dbReference type="GO" id="GO:0005980">
    <property type="term" value="P:glycogen catabolic process"/>
    <property type="evidence" value="ECO:0007669"/>
    <property type="project" value="InterPro"/>
</dbReference>
<comment type="caution">
    <text evidence="5">The sequence shown here is derived from an EMBL/GenBank/DDBJ whole genome shotgun (WGS) entry which is preliminary data.</text>
</comment>
<dbReference type="InterPro" id="IPR013783">
    <property type="entry name" value="Ig-like_fold"/>
</dbReference>
<organism evidence="5 6">
    <name type="scientific">Pseudoalteromonas phenolica</name>
    <dbReference type="NCBI Taxonomy" id="161398"/>
    <lineage>
        <taxon>Bacteria</taxon>
        <taxon>Pseudomonadati</taxon>
        <taxon>Pseudomonadota</taxon>
        <taxon>Gammaproteobacteria</taxon>
        <taxon>Alteromonadales</taxon>
        <taxon>Pseudoalteromonadaceae</taxon>
        <taxon>Pseudoalteromonas</taxon>
    </lineage>
</organism>
<comment type="similarity">
    <text evidence="1">Belongs to the glycosyl hydrolase 13 family.</text>
</comment>
<dbReference type="CDD" id="cd11326">
    <property type="entry name" value="AmyAc_Glg_debranch"/>
    <property type="match status" value="1"/>
</dbReference>
<dbReference type="CDD" id="cd02856">
    <property type="entry name" value="E_set_GDE_Isoamylase_N"/>
    <property type="match status" value="1"/>
</dbReference>
<dbReference type="SUPFAM" id="SSF51011">
    <property type="entry name" value="Glycosyl hydrolase domain"/>
    <property type="match status" value="1"/>
</dbReference>
<dbReference type="EMBL" id="PPSW01000007">
    <property type="protein sequence ID" value="TLX48246.1"/>
    <property type="molecule type" value="Genomic_DNA"/>
</dbReference>
<keyword evidence="2" id="KW-0378">Hydrolase</keyword>
<dbReference type="SUPFAM" id="SSF81296">
    <property type="entry name" value="E set domains"/>
    <property type="match status" value="1"/>
</dbReference>
<dbReference type="SUPFAM" id="SSF51445">
    <property type="entry name" value="(Trans)glycosidases"/>
    <property type="match status" value="1"/>
</dbReference>
<evidence type="ECO:0000313" key="5">
    <source>
        <dbReference type="EMBL" id="TLX48246.1"/>
    </source>
</evidence>
<accession>A0A5R9Q6W2</accession>
<dbReference type="Gene3D" id="3.20.20.80">
    <property type="entry name" value="Glycosidases"/>
    <property type="match status" value="1"/>
</dbReference>
<evidence type="ECO:0000259" key="4">
    <source>
        <dbReference type="SMART" id="SM00642"/>
    </source>
</evidence>
<dbReference type="Proteomes" id="UP000309186">
    <property type="component" value="Unassembled WGS sequence"/>
</dbReference>
<dbReference type="InterPro" id="IPR004193">
    <property type="entry name" value="Glyco_hydro_13_N"/>
</dbReference>
<dbReference type="InterPro" id="IPR011837">
    <property type="entry name" value="Glycogen_debranch_GlgX"/>
</dbReference>
<dbReference type="InterPro" id="IPR006047">
    <property type="entry name" value="GH13_cat_dom"/>
</dbReference>
<feature type="domain" description="Glycosyl hydrolase family 13 catalytic" evidence="4">
    <location>
        <begin position="153"/>
        <end position="561"/>
    </location>
</feature>
<dbReference type="OrthoDB" id="3236218at2"/>
<dbReference type="Pfam" id="PF02922">
    <property type="entry name" value="CBM_48"/>
    <property type="match status" value="1"/>
</dbReference>
<dbReference type="Gene3D" id="2.60.40.10">
    <property type="entry name" value="Immunoglobulins"/>
    <property type="match status" value="1"/>
</dbReference>
<dbReference type="InterPro" id="IPR044505">
    <property type="entry name" value="GlgX_Isoamylase_N_E_set"/>
</dbReference>
<dbReference type="RefSeq" id="WP_138479455.1">
    <property type="nucleotide sequence ID" value="NZ_PPSW01000007.1"/>
</dbReference>
<evidence type="ECO:0000256" key="2">
    <source>
        <dbReference type="ARBA" id="ARBA00022801"/>
    </source>
</evidence>
<evidence type="ECO:0000313" key="6">
    <source>
        <dbReference type="Proteomes" id="UP000309186"/>
    </source>
</evidence>
<dbReference type="InterPro" id="IPR013780">
    <property type="entry name" value="Glyco_hydro_b"/>
</dbReference>
<dbReference type="InterPro" id="IPR017853">
    <property type="entry name" value="GH"/>
</dbReference>
<evidence type="ECO:0000256" key="3">
    <source>
        <dbReference type="ARBA" id="ARBA00023295"/>
    </source>
</evidence>
<sequence>MLISGKGNSSPLGASQSGNSVNFAVYAPQAAHVSLCLFDDSGFAETERLAMHLHEGGVWSVCVDGLHEGCIYGFRVNGNYDLSSGQLHNEHKLLLDPYAKDLQGHFYWSERHFCHLPVGHFNNADNAFDMTKSKLTLLEKYQGERPNVKWSETVIYECHVKGATKLNNKIPEALRGKFLGLAHEHFIRHLKSMGINAIELLPVHSFISEQFLTAKGLKNYWGYNTLNFFTPHKEYLVDGNIDEFQQMVGLLHKAGIEVIIDVVFNHTAEAGLEGPTLSFKGLNNSGYYRLLADSCDYINDTGCGNTVNIDDPYTLKLILDSLRYWVEYYGVDGFRFDLASILGRGIKGFNKGHTFFQAIHQDPIISQCKLIAEPWDIGPGGYQLGAFPAPWREWNDKYRDTIRQFWQAKQHILPELAKRIHGSNDLFEHNLRGPLNSINFITSHDGFTLKDWVSYANKNNLANGENNQDGHNDNHSFNCGIEGKTQDVDVNALRLKQQKNALITLFMSCGVPMIAAGTELCHSQKGNNNAYCQDNDISWLNWEEQNSHDLRKFIARLIEIRRCFAIFKHPFFVHQEDSDFSVHWFDEHSQPMDTIKWHDPTSQFLMCRLDDNNNKTSLLLLLNAGEVTINVSLPKATQKWQLQITSEPFDKFNQIDQVLDISAQSSWVFSTNFEGNDNES</sequence>
<evidence type="ECO:0000256" key="1">
    <source>
        <dbReference type="ARBA" id="ARBA00008061"/>
    </source>
</evidence>
<dbReference type="PANTHER" id="PTHR43002">
    <property type="entry name" value="GLYCOGEN DEBRANCHING ENZYME"/>
    <property type="match status" value="1"/>
</dbReference>
<dbReference type="Pfam" id="PF00128">
    <property type="entry name" value="Alpha-amylase"/>
    <property type="match status" value="1"/>
</dbReference>
<dbReference type="GO" id="GO:0004135">
    <property type="term" value="F:amylo-alpha-1,6-glucosidase activity"/>
    <property type="evidence" value="ECO:0007669"/>
    <property type="project" value="InterPro"/>
</dbReference>
<reference evidence="5 6" key="1">
    <citation type="submission" date="2018-01" db="EMBL/GenBank/DDBJ databases">
        <title>Co-occurrence of chitin degradation, pigmentation and bioactivity in marine Pseudoalteromonas.</title>
        <authorList>
            <person name="Paulsen S."/>
            <person name="Gram L."/>
            <person name="Machado H."/>
        </authorList>
    </citation>
    <scope>NUCLEOTIDE SEQUENCE [LARGE SCALE GENOMIC DNA]</scope>
    <source>
        <strain evidence="5 6">S3663</strain>
    </source>
</reference>
<dbReference type="NCBIfam" id="TIGR02100">
    <property type="entry name" value="glgX_debranch"/>
    <property type="match status" value="1"/>
</dbReference>
<name>A0A5R9Q6W2_9GAMM</name>
<keyword evidence="3" id="KW-0326">Glycosidase</keyword>
<gene>
    <name evidence="5" type="primary">glgX</name>
    <name evidence="5" type="ORF">C1E24_05460</name>
</gene>